<dbReference type="GO" id="GO:0008270">
    <property type="term" value="F:zinc ion binding"/>
    <property type="evidence" value="ECO:0007669"/>
    <property type="project" value="UniProtKB-KW"/>
</dbReference>
<organism evidence="7 8">
    <name type="scientific">Acer yangbiense</name>
    <dbReference type="NCBI Taxonomy" id="1000413"/>
    <lineage>
        <taxon>Eukaryota</taxon>
        <taxon>Viridiplantae</taxon>
        <taxon>Streptophyta</taxon>
        <taxon>Embryophyta</taxon>
        <taxon>Tracheophyta</taxon>
        <taxon>Spermatophyta</taxon>
        <taxon>Magnoliopsida</taxon>
        <taxon>eudicotyledons</taxon>
        <taxon>Gunneridae</taxon>
        <taxon>Pentapetalae</taxon>
        <taxon>rosids</taxon>
        <taxon>malvids</taxon>
        <taxon>Sapindales</taxon>
        <taxon>Sapindaceae</taxon>
        <taxon>Hippocastanoideae</taxon>
        <taxon>Acereae</taxon>
        <taxon>Acer</taxon>
    </lineage>
</organism>
<protein>
    <recommendedName>
        <fullName evidence="6">SWIM-type domain-containing protein</fullName>
    </recommendedName>
</protein>
<dbReference type="InterPro" id="IPR006564">
    <property type="entry name" value="Znf_PMZ"/>
</dbReference>
<dbReference type="Pfam" id="PF10551">
    <property type="entry name" value="MULE"/>
    <property type="match status" value="1"/>
</dbReference>
<name>A0A5C7HIP4_9ROSI</name>
<evidence type="ECO:0000256" key="4">
    <source>
        <dbReference type="PROSITE-ProRule" id="PRU00325"/>
    </source>
</evidence>
<comment type="caution">
    <text evidence="7">The sequence shown here is derived from an EMBL/GenBank/DDBJ whole genome shotgun (WGS) entry which is preliminary data.</text>
</comment>
<evidence type="ECO:0000313" key="7">
    <source>
        <dbReference type="EMBL" id="TXG56738.1"/>
    </source>
</evidence>
<feature type="region of interest" description="Disordered" evidence="5">
    <location>
        <begin position="347"/>
        <end position="372"/>
    </location>
</feature>
<evidence type="ECO:0000259" key="6">
    <source>
        <dbReference type="PROSITE" id="PS50966"/>
    </source>
</evidence>
<keyword evidence="2 4" id="KW-0863">Zinc-finger</keyword>
<dbReference type="PANTHER" id="PTHR31973">
    <property type="entry name" value="POLYPROTEIN, PUTATIVE-RELATED"/>
    <property type="match status" value="1"/>
</dbReference>
<keyword evidence="3" id="KW-0862">Zinc</keyword>
<sequence length="484" mass="54973">MGYLKGCKPFIGLDGCHLKGPYEGILLCAIAINANCGVYPNALGVCELKCRETWTWFLQLLYEHMGQHDNRTICFMSDRQKGLVAALHDCWPNHINRSCGRHILQNLLSTFKIDYLKDLFWPVAVSTNVAEFVEKMGDIKNASEIAHQYLMDIPLELWSVHAFDTLTKTDHNTNNIVEAFNGWLNKYQKLPMLTMLETIRRKLMKRIHERFETAMHWESNIPPIVNKKLQEAQKKGRYLDPLRCGEWEFEVVGENRQFVVKLNKRTCDCGIWDVSGLPCKHAMACITKKRDDVEEYVHHYLKKLAYLRTYLRTYANAIHALLEKILSRMFSIRLCSKCQQTGHNSRTCKEKEPAARQKKRYQVGSTSNAHSTNSIAKKNKTCQVASSSSFSATGRTQTTGHMTTGALNSSTAILRTTTAGHILPTRVLISAPPGRITRVLWFPSTQPTTSTQGFQPHQLSRSSQDVTPTAPYATWPSQGSGYKT</sequence>
<feature type="compositionally biased region" description="Polar residues" evidence="5">
    <location>
        <begin position="447"/>
        <end position="467"/>
    </location>
</feature>
<evidence type="ECO:0000256" key="2">
    <source>
        <dbReference type="ARBA" id="ARBA00022771"/>
    </source>
</evidence>
<dbReference type="InterPro" id="IPR018289">
    <property type="entry name" value="MULE_transposase_dom"/>
</dbReference>
<accession>A0A5C7HIP4</accession>
<dbReference type="AlphaFoldDB" id="A0A5C7HIP4"/>
<dbReference type="PROSITE" id="PS50966">
    <property type="entry name" value="ZF_SWIM"/>
    <property type="match status" value="1"/>
</dbReference>
<evidence type="ECO:0000256" key="3">
    <source>
        <dbReference type="ARBA" id="ARBA00022833"/>
    </source>
</evidence>
<reference evidence="8" key="1">
    <citation type="journal article" date="2019" name="Gigascience">
        <title>De novo genome assembly of the endangered Acer yangbiense, a plant species with extremely small populations endemic to Yunnan Province, China.</title>
        <authorList>
            <person name="Yang J."/>
            <person name="Wariss H.M."/>
            <person name="Tao L."/>
            <person name="Zhang R."/>
            <person name="Yun Q."/>
            <person name="Hollingsworth P."/>
            <person name="Dao Z."/>
            <person name="Luo G."/>
            <person name="Guo H."/>
            <person name="Ma Y."/>
            <person name="Sun W."/>
        </authorList>
    </citation>
    <scope>NUCLEOTIDE SEQUENCE [LARGE SCALE GENOMIC DNA]</scope>
    <source>
        <strain evidence="8">cv. Malutang</strain>
    </source>
</reference>
<feature type="region of interest" description="Disordered" evidence="5">
    <location>
        <begin position="447"/>
        <end position="484"/>
    </location>
</feature>
<feature type="compositionally biased region" description="Polar residues" evidence="5">
    <location>
        <begin position="475"/>
        <end position="484"/>
    </location>
</feature>
<evidence type="ECO:0000256" key="5">
    <source>
        <dbReference type="SAM" id="MobiDB-lite"/>
    </source>
</evidence>
<keyword evidence="1" id="KW-0479">Metal-binding</keyword>
<dbReference type="Proteomes" id="UP000323000">
    <property type="component" value="Chromosome 8"/>
</dbReference>
<gene>
    <name evidence="7" type="ORF">EZV62_018051</name>
</gene>
<dbReference type="Pfam" id="PF04434">
    <property type="entry name" value="SWIM"/>
    <property type="match status" value="1"/>
</dbReference>
<dbReference type="PANTHER" id="PTHR31973:SF187">
    <property type="entry name" value="MUTATOR TRANSPOSASE MUDRA PROTEIN"/>
    <property type="match status" value="1"/>
</dbReference>
<evidence type="ECO:0000313" key="8">
    <source>
        <dbReference type="Proteomes" id="UP000323000"/>
    </source>
</evidence>
<proteinExistence type="predicted"/>
<feature type="compositionally biased region" description="Polar residues" evidence="5">
    <location>
        <begin position="363"/>
        <end position="372"/>
    </location>
</feature>
<dbReference type="EMBL" id="VAHF01000008">
    <property type="protein sequence ID" value="TXG56738.1"/>
    <property type="molecule type" value="Genomic_DNA"/>
</dbReference>
<keyword evidence="8" id="KW-1185">Reference proteome</keyword>
<dbReference type="SMART" id="SM00575">
    <property type="entry name" value="ZnF_PMZ"/>
    <property type="match status" value="1"/>
</dbReference>
<evidence type="ECO:0000256" key="1">
    <source>
        <dbReference type="ARBA" id="ARBA00022723"/>
    </source>
</evidence>
<dbReference type="InterPro" id="IPR007527">
    <property type="entry name" value="Znf_SWIM"/>
</dbReference>
<feature type="domain" description="SWIM-type" evidence="6">
    <location>
        <begin position="258"/>
        <end position="290"/>
    </location>
</feature>
<dbReference type="OrthoDB" id="687700at2759"/>